<dbReference type="InterPro" id="IPR038144">
    <property type="entry name" value="IPI"/>
</dbReference>
<evidence type="ECO:0000313" key="3">
    <source>
        <dbReference type="EMBL" id="ARD22128.1"/>
    </source>
</evidence>
<feature type="domain" description="Intracellular proteinase inhibitor BsuPI" evidence="2">
    <location>
        <begin position="66"/>
        <end position="162"/>
    </location>
</feature>
<reference evidence="3 4" key="1">
    <citation type="submission" date="2017-03" db="EMBL/GenBank/DDBJ databases">
        <title>Genome sequencing of Shewanella japonica KCTC 22435.</title>
        <authorList>
            <person name="Kim K.M."/>
        </authorList>
    </citation>
    <scope>NUCLEOTIDE SEQUENCE [LARGE SCALE GENOMIC DNA]</scope>
    <source>
        <strain evidence="3 4">KCTC 22435</strain>
    </source>
</reference>
<keyword evidence="4" id="KW-1185">Reference proteome</keyword>
<dbReference type="RefSeq" id="WP_055024484.1">
    <property type="nucleotide sequence ID" value="NZ_CP020472.1"/>
</dbReference>
<evidence type="ECO:0000259" key="2">
    <source>
        <dbReference type="Pfam" id="PF12690"/>
    </source>
</evidence>
<feature type="chain" id="PRO_5045273781" description="Intracellular proteinase inhibitor BsuPI domain-containing protein" evidence="1">
    <location>
        <begin position="25"/>
        <end position="181"/>
    </location>
</feature>
<organism evidence="3 4">
    <name type="scientific">Shewanella japonica</name>
    <dbReference type="NCBI Taxonomy" id="93973"/>
    <lineage>
        <taxon>Bacteria</taxon>
        <taxon>Pseudomonadati</taxon>
        <taxon>Pseudomonadota</taxon>
        <taxon>Gammaproteobacteria</taxon>
        <taxon>Alteromonadales</taxon>
        <taxon>Shewanellaceae</taxon>
        <taxon>Shewanella</taxon>
    </lineage>
</organism>
<evidence type="ECO:0000313" key="4">
    <source>
        <dbReference type="Proteomes" id="UP000191820"/>
    </source>
</evidence>
<name>A0ABM6JIZ3_9GAMM</name>
<accession>A0ABM6JIZ3</accession>
<dbReference type="Proteomes" id="UP000191820">
    <property type="component" value="Chromosome"/>
</dbReference>
<dbReference type="InterPro" id="IPR020481">
    <property type="entry name" value="Intracell_prot_inh_BsuPI"/>
</dbReference>
<dbReference type="Gene3D" id="2.60.40.2360">
    <property type="entry name" value="Intracellular proteinase inhibitor BsuPI"/>
    <property type="match status" value="1"/>
</dbReference>
<keyword evidence="1" id="KW-0732">Signal</keyword>
<dbReference type="PROSITE" id="PS51257">
    <property type="entry name" value="PROKAR_LIPOPROTEIN"/>
    <property type="match status" value="1"/>
</dbReference>
<proteinExistence type="predicted"/>
<protein>
    <recommendedName>
        <fullName evidence="2">Intracellular proteinase inhibitor BsuPI domain-containing protein</fullName>
    </recommendedName>
</protein>
<feature type="signal peptide" evidence="1">
    <location>
        <begin position="1"/>
        <end position="24"/>
    </location>
</feature>
<evidence type="ECO:0000256" key="1">
    <source>
        <dbReference type="SAM" id="SignalP"/>
    </source>
</evidence>
<dbReference type="EMBL" id="CP020472">
    <property type="protein sequence ID" value="ARD22128.1"/>
    <property type="molecule type" value="Genomic_DNA"/>
</dbReference>
<dbReference type="Pfam" id="PF12690">
    <property type="entry name" value="BsuPI"/>
    <property type="match status" value="1"/>
</dbReference>
<sequence>MKRFIGCLSLLLVGCSTTSTDVTAQNTDVDTAKETKSVVKAKSISLGAGVSTMAETLLVGFLEAETYTDSTKAMSVKHTATNSQSYPVSLMFNSGMTADLGLYDPKGQQIWSSSQDMMYTQALRTVTLAPAQTIETRFSVPAAVMAKVSGPGYRFSVKFAGKAEESAMPVINAGSTPLVVN</sequence>
<gene>
    <name evidence="3" type="ORF">SJ2017_1820</name>
</gene>